<reference evidence="2" key="2">
    <citation type="submission" date="2014-07" db="EMBL/GenBank/DDBJ databases">
        <authorList>
            <person name="Hull J."/>
        </authorList>
    </citation>
    <scope>NUCLEOTIDE SEQUENCE</scope>
</reference>
<keyword evidence="2" id="KW-0808">Transferase</keyword>
<feature type="compositionally biased region" description="Polar residues" evidence="1">
    <location>
        <begin position="96"/>
        <end position="106"/>
    </location>
</feature>
<sequence>RIVYARSREGQPPAEQNLLEWAIRLYCRKLPLHISVLLLANLPKTLDDAAILAQRLENRFSEGIQEFGKPTEGVLKTKRDGVTEGRGDDSIARRTGCSNCTGTHSRASGGGVNPLKGPL</sequence>
<protein>
    <submittedName>
        <fullName evidence="2">Glutamyl-tRNA(Gln) amidotransferase subunit C</fullName>
    </submittedName>
</protein>
<dbReference type="AlphaFoldDB" id="A0A0A9W6U4"/>
<dbReference type="GO" id="GO:0016740">
    <property type="term" value="F:transferase activity"/>
    <property type="evidence" value="ECO:0007669"/>
    <property type="project" value="UniProtKB-KW"/>
</dbReference>
<proteinExistence type="predicted"/>
<feature type="region of interest" description="Disordered" evidence="1">
    <location>
        <begin position="78"/>
        <end position="119"/>
    </location>
</feature>
<feature type="compositionally biased region" description="Basic and acidic residues" evidence="1">
    <location>
        <begin position="78"/>
        <end position="92"/>
    </location>
</feature>
<organism evidence="2">
    <name type="scientific">Lygus hesperus</name>
    <name type="common">Western plant bug</name>
    <dbReference type="NCBI Taxonomy" id="30085"/>
    <lineage>
        <taxon>Eukaryota</taxon>
        <taxon>Metazoa</taxon>
        <taxon>Ecdysozoa</taxon>
        <taxon>Arthropoda</taxon>
        <taxon>Hexapoda</taxon>
        <taxon>Insecta</taxon>
        <taxon>Pterygota</taxon>
        <taxon>Neoptera</taxon>
        <taxon>Paraneoptera</taxon>
        <taxon>Hemiptera</taxon>
        <taxon>Heteroptera</taxon>
        <taxon>Panheteroptera</taxon>
        <taxon>Cimicomorpha</taxon>
        <taxon>Miridae</taxon>
        <taxon>Mirini</taxon>
        <taxon>Lygus</taxon>
    </lineage>
</organism>
<evidence type="ECO:0000256" key="1">
    <source>
        <dbReference type="SAM" id="MobiDB-lite"/>
    </source>
</evidence>
<feature type="non-terminal residue" evidence="2">
    <location>
        <position position="119"/>
    </location>
</feature>
<dbReference type="EMBL" id="GBHO01043019">
    <property type="protein sequence ID" value="JAG00585.1"/>
    <property type="molecule type" value="Transcribed_RNA"/>
</dbReference>
<name>A0A0A9W6U4_LYGHE</name>
<feature type="non-terminal residue" evidence="2">
    <location>
        <position position="1"/>
    </location>
</feature>
<gene>
    <name evidence="2" type="primary">gatC_14</name>
    <name evidence="2" type="ORF">CM83_104179</name>
</gene>
<evidence type="ECO:0000313" key="2">
    <source>
        <dbReference type="EMBL" id="JAG00585.1"/>
    </source>
</evidence>
<accession>A0A0A9W6U4</accession>
<reference evidence="2" key="1">
    <citation type="journal article" date="2014" name="PLoS ONE">
        <title>Transcriptome-Based Identification of ABC Transporters in the Western Tarnished Plant Bug Lygus hesperus.</title>
        <authorList>
            <person name="Hull J.J."/>
            <person name="Chaney K."/>
            <person name="Geib S.M."/>
            <person name="Fabrick J.A."/>
            <person name="Brent C.S."/>
            <person name="Walsh D."/>
            <person name="Lavine L.C."/>
        </authorList>
    </citation>
    <scope>NUCLEOTIDE SEQUENCE</scope>
</reference>